<reference evidence="6 7" key="1">
    <citation type="submission" date="2016-03" db="EMBL/GenBank/DDBJ databases">
        <authorList>
            <person name="Ploux O."/>
        </authorList>
    </citation>
    <scope>NUCLEOTIDE SEQUENCE [LARGE SCALE GENOMIC DNA]</scope>
    <source>
        <strain evidence="6 7">UAMH 11012</strain>
    </source>
</reference>
<proteinExistence type="predicted"/>
<dbReference type="Proteomes" id="UP000184330">
    <property type="component" value="Unassembled WGS sequence"/>
</dbReference>
<gene>
    <name evidence="6" type="ORF">PAC_18152</name>
</gene>
<feature type="domain" description="DUF7708" evidence="4">
    <location>
        <begin position="68"/>
        <end position="211"/>
    </location>
</feature>
<dbReference type="STRING" id="576137.A0A1L7XT97"/>
<protein>
    <recommendedName>
        <fullName evidence="8">NACHT domain-containing protein</fullName>
    </recommendedName>
</protein>
<evidence type="ECO:0000256" key="2">
    <source>
        <dbReference type="PROSITE-ProRule" id="PRU00023"/>
    </source>
</evidence>
<dbReference type="InterPro" id="IPR002110">
    <property type="entry name" value="Ankyrin_rpt"/>
</dbReference>
<dbReference type="InterPro" id="IPR054471">
    <property type="entry name" value="GPIID_WHD"/>
</dbReference>
<feature type="repeat" description="ANK" evidence="2">
    <location>
        <begin position="999"/>
        <end position="1031"/>
    </location>
</feature>
<keyword evidence="1" id="KW-0677">Repeat</keyword>
<dbReference type="PANTHER" id="PTHR10039:SF10">
    <property type="entry name" value="NACHT DOMAIN-CONTAINING PROTEIN"/>
    <property type="match status" value="1"/>
</dbReference>
<dbReference type="Pfam" id="PF00023">
    <property type="entry name" value="Ank"/>
    <property type="match status" value="1"/>
</dbReference>
<dbReference type="PROSITE" id="PS50297">
    <property type="entry name" value="ANK_REP_REGION"/>
    <property type="match status" value="3"/>
</dbReference>
<evidence type="ECO:0008006" key="8">
    <source>
        <dbReference type="Google" id="ProtNLM"/>
    </source>
</evidence>
<dbReference type="SUPFAM" id="SSF52540">
    <property type="entry name" value="P-loop containing nucleoside triphosphate hydrolases"/>
    <property type="match status" value="1"/>
</dbReference>
<feature type="domain" description="Nephrocystin 3-like N-terminal" evidence="5">
    <location>
        <begin position="254"/>
        <end position="416"/>
    </location>
</feature>
<dbReference type="Pfam" id="PF24883">
    <property type="entry name" value="NPHP3_N"/>
    <property type="match status" value="1"/>
</dbReference>
<dbReference type="InterPro" id="IPR027417">
    <property type="entry name" value="P-loop_NTPase"/>
</dbReference>
<dbReference type="InterPro" id="IPR056884">
    <property type="entry name" value="NPHP3-like_N"/>
</dbReference>
<dbReference type="Gene3D" id="3.40.50.300">
    <property type="entry name" value="P-loop containing nucleotide triphosphate hydrolases"/>
    <property type="match status" value="1"/>
</dbReference>
<dbReference type="Pfam" id="PF12796">
    <property type="entry name" value="Ank_2"/>
    <property type="match status" value="2"/>
</dbReference>
<evidence type="ECO:0000256" key="1">
    <source>
        <dbReference type="ARBA" id="ARBA00022737"/>
    </source>
</evidence>
<accession>A0A1L7XT97</accession>
<dbReference type="SMART" id="SM00248">
    <property type="entry name" value="ANK"/>
    <property type="match status" value="10"/>
</dbReference>
<feature type="domain" description="GPI inositol-deacylase winged helix" evidence="3">
    <location>
        <begin position="530"/>
        <end position="617"/>
    </location>
</feature>
<dbReference type="Pfam" id="PF24809">
    <property type="entry name" value="DUF7708"/>
    <property type="match status" value="1"/>
</dbReference>
<evidence type="ECO:0000259" key="5">
    <source>
        <dbReference type="Pfam" id="PF24883"/>
    </source>
</evidence>
<feature type="repeat" description="ANK" evidence="2">
    <location>
        <begin position="1516"/>
        <end position="1549"/>
    </location>
</feature>
<feature type="repeat" description="ANK" evidence="2">
    <location>
        <begin position="1129"/>
        <end position="1161"/>
    </location>
</feature>
<evidence type="ECO:0000259" key="4">
    <source>
        <dbReference type="Pfam" id="PF24809"/>
    </source>
</evidence>
<keyword evidence="7" id="KW-1185">Reference proteome</keyword>
<dbReference type="EMBL" id="FJOG01000053">
    <property type="protein sequence ID" value="CZR68253.1"/>
    <property type="molecule type" value="Genomic_DNA"/>
</dbReference>
<evidence type="ECO:0000313" key="6">
    <source>
        <dbReference type="EMBL" id="CZR68253.1"/>
    </source>
</evidence>
<dbReference type="Gene3D" id="1.25.40.20">
    <property type="entry name" value="Ankyrin repeat-containing domain"/>
    <property type="match status" value="4"/>
</dbReference>
<feature type="repeat" description="ANK" evidence="2">
    <location>
        <begin position="1483"/>
        <end position="1515"/>
    </location>
</feature>
<sequence length="1668" mass="188429">MATPTSASQDQDPWELAKSRFLEDLEPHETALFKNATLENIYYSTSNANRDDAERSKTHGVVRRLGPLVSAIESYGGAFDAFAQISPQYLLPIWGSIRVVLVVASSYRKFYDKIVDTLSRIGDILPRFRDYERIYKGQKHKRLTQALSHAYLDIVILCSEFRRSIREQKTSKVRRILKPLAFDKQFEEAIDRFRQHRQNVEDEARTCHMIEAAEQRDAQLVLFTEERRRNLLARLSKVDSKHRHRKLKESRHEGTGMWFTACSEYEEWQAASQSSVLCCYGIPGCGKSVLVSSVIDSFKTSGTLIFHYCDYADKRTLEPSNVFGAMARQALDKVEILPETLASEIEHAEHDGEKLTHPSKALMILQKSLVLVPGPIYLFVDGLDEATESSQNIIYNKLKQVIEKSEIPVKLLITGREELGSLLMLNPSIPFSRVTVSSNVISLDIEKYVRASTRQRILDGSLVISDPALEQLIVSELANGAKGMFLWVEFQLHDLCEPESDHGIRLVLQNLPKSLGETYNRLLSKIEAGERKDMIQRMFKWIVCAREPIHLDELREAVAFTLDDLVYDPRKLPTEMNRLIRACGNLVVVDEETHVVQLAHHTIQQYLLQQDGSPFQFTIKDANVMAGEFCVTYLSFSNFESQVTRYADNKNRDMLALGRIASHGPMLLPDLPGERFVRVWNTLRNTRPNALEINMTRYVPPQKREWQHSNFQFLSYVVAHWLWHTISFDVPNDNQEDRRERLFKNLILTKQLLFEFKPWGDFNRDARESSSTSLIGWALMANHRYMIRTASYDISLPSIKDAWEATCKTFLWKIPVIQHPLLPRPYLHSFDNFGLESPSLVWLFGRLVFACTKGHLDVIEELDLNVNLLRISDLQEEIRPMFLYLIVAAAATGKLEVVQHLYNRVVQPFNEFLVRSDLTKGQNLSAIEHAAISGHLRVVAYLADQGVRPSHIFDVSGSFQRFFDGAINDNDVRKVESLLLLRSLKDITLSQEVVMSDQHLSNILVKAITDGRTEVVQLLLKHGVDPDRCDQLGSTPLLEAIRHSRESIVSMLLNHHCALGDTSAGMPLTIAACVGNFFVARELILHGAEDFGASFETESMLKLASVHETYSPIDRVRPDPELIYRRICLSATPLYMACFYGHLSIVELLLNYGAATNFPSPVGLTWIMEKRNGSTVIVNSTPGWHFHNIPDPPQVSSFMASGLNHEDAVAAVTSGWALPITAAMARGREAIVNILISHGALWPEEFDCLYGSCVGSEQDKFRARLINLIMTDYPPKTEYPRTRMREIGTSTMPAHCVRFVGDLQILDVGSTALRQERVDSRISDLQDEIQKSEPHCRDPLQACLVKAAQNNESDVVEALVQAGASLFNPDDNGILVPHDQLVRHAKQGNTTLRHTFLDMGVAAVISYIEGFRTAGSQEESRRRRLVLQRVVKATTATLSPSSTNILDYCDILENEFVVIPDLETHSVRELYEILMFSSADVSRSNSALFAAVDHGNADLVRILCKYGANVNARDYNGLTPLLYAAERGVAYSIIDELLAHGADSKAVDNAGENVFFKVATSDNLGILHRLMRFMHGPELPGASDLREALEVARALCVSRTQPEAWKMIAVASLGWHAANPFKNIPPHYDLLRGDYLSRRSYHHVQGLFELPAAAQDEIEATPLHRFFH</sequence>
<dbReference type="InterPro" id="IPR056125">
    <property type="entry name" value="DUF7708"/>
</dbReference>
<evidence type="ECO:0000259" key="3">
    <source>
        <dbReference type="Pfam" id="PF22939"/>
    </source>
</evidence>
<organism evidence="6 7">
    <name type="scientific">Phialocephala subalpina</name>
    <dbReference type="NCBI Taxonomy" id="576137"/>
    <lineage>
        <taxon>Eukaryota</taxon>
        <taxon>Fungi</taxon>
        <taxon>Dikarya</taxon>
        <taxon>Ascomycota</taxon>
        <taxon>Pezizomycotina</taxon>
        <taxon>Leotiomycetes</taxon>
        <taxon>Helotiales</taxon>
        <taxon>Mollisiaceae</taxon>
        <taxon>Phialocephala</taxon>
        <taxon>Phialocephala fortinii species complex</taxon>
    </lineage>
</organism>
<keyword evidence="2" id="KW-0040">ANK repeat</keyword>
<dbReference type="InterPro" id="IPR036770">
    <property type="entry name" value="Ankyrin_rpt-contain_sf"/>
</dbReference>
<dbReference type="PROSITE" id="PS50088">
    <property type="entry name" value="ANK_REPEAT"/>
    <property type="match status" value="4"/>
</dbReference>
<evidence type="ECO:0000313" key="7">
    <source>
        <dbReference type="Proteomes" id="UP000184330"/>
    </source>
</evidence>
<dbReference type="PANTHER" id="PTHR10039">
    <property type="entry name" value="AMELOGENIN"/>
    <property type="match status" value="1"/>
</dbReference>
<dbReference type="OrthoDB" id="7464126at2759"/>
<dbReference type="SUPFAM" id="SSF48403">
    <property type="entry name" value="Ankyrin repeat"/>
    <property type="match status" value="2"/>
</dbReference>
<name>A0A1L7XT97_9HELO</name>
<dbReference type="Pfam" id="PF22939">
    <property type="entry name" value="WHD_GPIID"/>
    <property type="match status" value="1"/>
</dbReference>